<dbReference type="EMBL" id="CAJEWN010000017">
    <property type="protein sequence ID" value="CAD2135807.1"/>
    <property type="molecule type" value="Genomic_DNA"/>
</dbReference>
<evidence type="ECO:0000313" key="3">
    <source>
        <dbReference type="Proteomes" id="UP000580250"/>
    </source>
</evidence>
<protein>
    <submittedName>
        <fullName evidence="2">Uncharacterized protein</fullName>
    </submittedName>
</protein>
<organism evidence="2 3">
    <name type="scientific">Meloidogyne enterolobii</name>
    <name type="common">Root-knot nematode worm</name>
    <name type="synonym">Meloidogyne mayaguensis</name>
    <dbReference type="NCBI Taxonomy" id="390850"/>
    <lineage>
        <taxon>Eukaryota</taxon>
        <taxon>Metazoa</taxon>
        <taxon>Ecdysozoa</taxon>
        <taxon>Nematoda</taxon>
        <taxon>Chromadorea</taxon>
        <taxon>Rhabditida</taxon>
        <taxon>Tylenchina</taxon>
        <taxon>Tylenchomorpha</taxon>
        <taxon>Tylenchoidea</taxon>
        <taxon>Meloidogynidae</taxon>
        <taxon>Meloidogyninae</taxon>
        <taxon>Meloidogyne</taxon>
    </lineage>
</organism>
<reference evidence="2 3" key="1">
    <citation type="submission" date="2020-08" db="EMBL/GenBank/DDBJ databases">
        <authorList>
            <person name="Koutsovoulos G."/>
            <person name="Danchin GJ E."/>
        </authorList>
    </citation>
    <scope>NUCLEOTIDE SEQUENCE [LARGE SCALE GENOMIC DNA]</scope>
</reference>
<evidence type="ECO:0000256" key="1">
    <source>
        <dbReference type="SAM" id="Coils"/>
    </source>
</evidence>
<evidence type="ECO:0000313" key="2">
    <source>
        <dbReference type="EMBL" id="CAD2135807.1"/>
    </source>
</evidence>
<gene>
    <name evidence="2" type="ORF">MENT_LOCUS4848</name>
</gene>
<dbReference type="AlphaFoldDB" id="A0A6V7TVF0"/>
<proteinExistence type="predicted"/>
<sequence>MSWLAYKPNDIRYLNMIYVLQEYLLSYLQEDFVEKNLCSGVNIEIKEQTNTQILLTFDNVPALQSESTVGYYSSRQQADTDKLYLIKNRLFETLNDFDHPDKFNMEKINNIIENQKRRFREQKIRALKLTEN</sequence>
<dbReference type="InterPro" id="IPR011249">
    <property type="entry name" value="Metalloenz_LuxS/M16"/>
</dbReference>
<feature type="coiled-coil region" evidence="1">
    <location>
        <begin position="105"/>
        <end position="132"/>
    </location>
</feature>
<keyword evidence="1" id="KW-0175">Coiled coil</keyword>
<name>A0A6V7TVF0_MELEN</name>
<dbReference type="Proteomes" id="UP000580250">
    <property type="component" value="Unassembled WGS sequence"/>
</dbReference>
<dbReference type="SUPFAM" id="SSF63411">
    <property type="entry name" value="LuxS/MPP-like metallohydrolase"/>
    <property type="match status" value="1"/>
</dbReference>
<dbReference type="Gene3D" id="3.30.830.10">
    <property type="entry name" value="Metalloenzyme, LuxS/M16 peptidase-like"/>
    <property type="match status" value="1"/>
</dbReference>
<dbReference type="GO" id="GO:0046872">
    <property type="term" value="F:metal ion binding"/>
    <property type="evidence" value="ECO:0007669"/>
    <property type="project" value="InterPro"/>
</dbReference>
<comment type="caution">
    <text evidence="2">The sequence shown here is derived from an EMBL/GenBank/DDBJ whole genome shotgun (WGS) entry which is preliminary data.</text>
</comment>
<accession>A0A6V7TVF0</accession>